<comment type="subcellular location">
    <subcellularLocation>
        <location evidence="1">Membrane</location>
        <topology evidence="1">Multi-pass membrane protein</topology>
    </subcellularLocation>
</comment>
<feature type="region of interest" description="Disordered" evidence="7">
    <location>
        <begin position="553"/>
        <end position="583"/>
    </location>
</feature>
<dbReference type="FunFam" id="1.20.1720.10:FF:000009">
    <property type="entry name" value="MFS multidrug transporter"/>
    <property type="match status" value="1"/>
</dbReference>
<feature type="region of interest" description="Disordered" evidence="7">
    <location>
        <begin position="1"/>
        <end position="35"/>
    </location>
</feature>
<dbReference type="Pfam" id="PF07690">
    <property type="entry name" value="MFS_1"/>
    <property type="match status" value="1"/>
</dbReference>
<dbReference type="PANTHER" id="PTHR23502">
    <property type="entry name" value="MAJOR FACILITATOR SUPERFAMILY"/>
    <property type="match status" value="1"/>
</dbReference>
<keyword evidence="5 8" id="KW-0472">Membrane</keyword>
<dbReference type="STRING" id="1295533.A0A1E3HMQ2"/>
<feature type="transmembrane region" description="Helical" evidence="8">
    <location>
        <begin position="368"/>
        <end position="388"/>
    </location>
</feature>
<feature type="compositionally biased region" description="Basic and acidic residues" evidence="7">
    <location>
        <begin position="1"/>
        <end position="12"/>
    </location>
</feature>
<dbReference type="OrthoDB" id="440553at2759"/>
<dbReference type="PROSITE" id="PS50850">
    <property type="entry name" value="MFS"/>
    <property type="match status" value="1"/>
</dbReference>
<dbReference type="PRINTS" id="PR01036">
    <property type="entry name" value="TCRTETB"/>
</dbReference>
<keyword evidence="6" id="KW-0325">Glycoprotein</keyword>
<feature type="transmembrane region" description="Helical" evidence="8">
    <location>
        <begin position="158"/>
        <end position="175"/>
    </location>
</feature>
<dbReference type="AlphaFoldDB" id="A0A1E3HMQ2"/>
<feature type="transmembrane region" description="Helical" evidence="8">
    <location>
        <begin position="421"/>
        <end position="442"/>
    </location>
</feature>
<dbReference type="FunFam" id="1.20.1250.20:FF:000172">
    <property type="entry name" value="MFS multidrug resistance transporter"/>
    <property type="match status" value="1"/>
</dbReference>
<feature type="transmembrane region" description="Helical" evidence="8">
    <location>
        <begin position="128"/>
        <end position="146"/>
    </location>
</feature>
<protein>
    <recommendedName>
        <fullName evidence="9">Major facilitator superfamily (MFS) profile domain-containing protein</fullName>
    </recommendedName>
</protein>
<feature type="transmembrane region" description="Helical" evidence="8">
    <location>
        <begin position="90"/>
        <end position="113"/>
    </location>
</feature>
<evidence type="ECO:0000256" key="4">
    <source>
        <dbReference type="ARBA" id="ARBA00022989"/>
    </source>
</evidence>
<feature type="compositionally biased region" description="Polar residues" evidence="7">
    <location>
        <begin position="13"/>
        <end position="22"/>
    </location>
</feature>
<organism evidence="10 11">
    <name type="scientific">Cryptococcus amylolentus CBS 6039</name>
    <dbReference type="NCBI Taxonomy" id="1295533"/>
    <lineage>
        <taxon>Eukaryota</taxon>
        <taxon>Fungi</taxon>
        <taxon>Dikarya</taxon>
        <taxon>Basidiomycota</taxon>
        <taxon>Agaricomycotina</taxon>
        <taxon>Tremellomycetes</taxon>
        <taxon>Tremellales</taxon>
        <taxon>Cryptococcaceae</taxon>
        <taxon>Cryptococcus</taxon>
    </lineage>
</organism>
<dbReference type="InterPro" id="IPR020846">
    <property type="entry name" value="MFS_dom"/>
</dbReference>
<sequence>MSPRTISKEPERTPTQVDPETQSPEREGYYDGPEGLERMISVTAAGAAGAVQMPDEGRPESGFPDLRPAQTNLTTTSNKPYSAFSDGQKWFIVIFSALGAIFSPISTIIYAPAIPTLVEAFHTTTEKINITVTVYLIFQALTPSIWGSAGDSYGRRPIFIICLLVYLLGCVGSALCPTNAYWLLMLMRIVQSSGGSPVIAIGAGIIADIARPQERGRYLGIFNLTSTMGPTLGPLIGGLLSYGLGWRSIFWFLVIFCGAVTVPMIFFFPETLRSLVGDGSIPPPLTNCTVPIYLQRRKEKKMLEERGEQLPVSTTHRAKFQPWSSFALLLEPEIALMFLSSSLYYALWYALLTIFSTLLKTEYGKNDVIIGLCYIPNGAGSAISGYLSGRIMDIMYQREKKRVGGDHRQCPETFRFERVRLIILPFQLTILVASILGVGWSMEAHAPMAVPVVLNFFVGVGTGFLTTTTIYGIDSVPGKGGAVTASVRNSSVRNTLILTRDVVQPRSMCLWCRDGIHCPTDLRSHGCWMVLRPPFSYMCSFVSAFASDRQVWSDMEGSKEGKGQGPRGGEEGGGGGASYSPRR</sequence>
<dbReference type="PANTHER" id="PTHR23502:SF51">
    <property type="entry name" value="QUINIDINE RESISTANCE PROTEIN 1-RELATED"/>
    <property type="match status" value="1"/>
</dbReference>
<dbReference type="Gene3D" id="1.20.1250.20">
    <property type="entry name" value="MFS general substrate transporter like domains"/>
    <property type="match status" value="1"/>
</dbReference>
<evidence type="ECO:0000256" key="7">
    <source>
        <dbReference type="SAM" id="MobiDB-lite"/>
    </source>
</evidence>
<feature type="transmembrane region" description="Helical" evidence="8">
    <location>
        <begin position="218"/>
        <end position="242"/>
    </location>
</feature>
<accession>A0A1E3HMQ2</accession>
<evidence type="ECO:0000259" key="9">
    <source>
        <dbReference type="PROSITE" id="PS50850"/>
    </source>
</evidence>
<feature type="region of interest" description="Disordered" evidence="7">
    <location>
        <begin position="52"/>
        <end position="72"/>
    </location>
</feature>
<feature type="transmembrane region" description="Helical" evidence="8">
    <location>
        <begin position="248"/>
        <end position="268"/>
    </location>
</feature>
<evidence type="ECO:0000256" key="3">
    <source>
        <dbReference type="ARBA" id="ARBA00022692"/>
    </source>
</evidence>
<comment type="caution">
    <text evidence="10">The sequence shown here is derived from an EMBL/GenBank/DDBJ whole genome shotgun (WGS) entry which is preliminary data.</text>
</comment>
<evidence type="ECO:0000256" key="1">
    <source>
        <dbReference type="ARBA" id="ARBA00004141"/>
    </source>
</evidence>
<feature type="domain" description="Major facilitator superfamily (MFS) profile" evidence="9">
    <location>
        <begin position="92"/>
        <end position="583"/>
    </location>
</feature>
<dbReference type="SUPFAM" id="SSF103473">
    <property type="entry name" value="MFS general substrate transporter"/>
    <property type="match status" value="1"/>
</dbReference>
<feature type="compositionally biased region" description="Gly residues" evidence="7">
    <location>
        <begin position="563"/>
        <end position="577"/>
    </location>
</feature>
<gene>
    <name evidence="10" type="ORF">L202_05342</name>
</gene>
<evidence type="ECO:0000313" key="10">
    <source>
        <dbReference type="EMBL" id="ODN76711.1"/>
    </source>
</evidence>
<dbReference type="EMBL" id="AWGJ01000008">
    <property type="protein sequence ID" value="ODN76711.1"/>
    <property type="molecule type" value="Genomic_DNA"/>
</dbReference>
<feature type="transmembrane region" description="Helical" evidence="8">
    <location>
        <begin position="334"/>
        <end position="356"/>
    </location>
</feature>
<dbReference type="InterPro" id="IPR011701">
    <property type="entry name" value="MFS"/>
</dbReference>
<dbReference type="GO" id="GO:0005886">
    <property type="term" value="C:plasma membrane"/>
    <property type="evidence" value="ECO:0007669"/>
    <property type="project" value="TreeGrafter"/>
</dbReference>
<evidence type="ECO:0000313" key="11">
    <source>
        <dbReference type="Proteomes" id="UP000094065"/>
    </source>
</evidence>
<feature type="transmembrane region" description="Helical" evidence="8">
    <location>
        <begin position="181"/>
        <end position="206"/>
    </location>
</feature>
<dbReference type="GO" id="GO:0015137">
    <property type="term" value="F:citrate transmembrane transporter activity"/>
    <property type="evidence" value="ECO:0007669"/>
    <property type="project" value="UniProtKB-ARBA"/>
</dbReference>
<feature type="transmembrane region" description="Helical" evidence="8">
    <location>
        <begin position="448"/>
        <end position="473"/>
    </location>
</feature>
<evidence type="ECO:0000256" key="8">
    <source>
        <dbReference type="SAM" id="Phobius"/>
    </source>
</evidence>
<dbReference type="GeneID" id="30156651"/>
<dbReference type="RefSeq" id="XP_018992085.1">
    <property type="nucleotide sequence ID" value="XM_019139594.1"/>
</dbReference>
<proteinExistence type="predicted"/>
<keyword evidence="2" id="KW-0813">Transport</keyword>
<keyword evidence="3 8" id="KW-0812">Transmembrane</keyword>
<evidence type="ECO:0000256" key="2">
    <source>
        <dbReference type="ARBA" id="ARBA00022448"/>
    </source>
</evidence>
<evidence type="ECO:0000256" key="6">
    <source>
        <dbReference type="ARBA" id="ARBA00023180"/>
    </source>
</evidence>
<dbReference type="GO" id="GO:0140115">
    <property type="term" value="P:export across plasma membrane"/>
    <property type="evidence" value="ECO:0007669"/>
    <property type="project" value="UniProtKB-ARBA"/>
</dbReference>
<keyword evidence="4 8" id="KW-1133">Transmembrane helix</keyword>
<keyword evidence="11" id="KW-1185">Reference proteome</keyword>
<reference evidence="10 11" key="1">
    <citation type="submission" date="2016-06" db="EMBL/GenBank/DDBJ databases">
        <title>Evolution of pathogenesis and genome organization in the Tremellales.</title>
        <authorList>
            <person name="Cuomo C."/>
            <person name="Litvintseva A."/>
            <person name="Heitman J."/>
            <person name="Chen Y."/>
            <person name="Sun S."/>
            <person name="Springer D."/>
            <person name="Dromer F."/>
            <person name="Young S."/>
            <person name="Zeng Q."/>
            <person name="Chapman S."/>
            <person name="Gujja S."/>
            <person name="Saif S."/>
            <person name="Birren B."/>
        </authorList>
    </citation>
    <scope>NUCLEOTIDE SEQUENCE [LARGE SCALE GENOMIC DNA]</scope>
    <source>
        <strain evidence="10 11">CBS 6039</strain>
    </source>
</reference>
<evidence type="ECO:0000256" key="5">
    <source>
        <dbReference type="ARBA" id="ARBA00023136"/>
    </source>
</evidence>
<dbReference type="Proteomes" id="UP000094065">
    <property type="component" value="Unassembled WGS sequence"/>
</dbReference>
<dbReference type="Gene3D" id="1.20.1720.10">
    <property type="entry name" value="Multidrug resistance protein D"/>
    <property type="match status" value="1"/>
</dbReference>
<dbReference type="InterPro" id="IPR036259">
    <property type="entry name" value="MFS_trans_sf"/>
</dbReference>
<name>A0A1E3HMQ2_9TREE</name>